<accession>A0A6L2JNK5</accession>
<name>A0A6L2JNK5_TANCI</name>
<dbReference type="GO" id="GO:0030008">
    <property type="term" value="C:TRAPP complex"/>
    <property type="evidence" value="ECO:0007669"/>
    <property type="project" value="InterPro"/>
</dbReference>
<dbReference type="AlphaFoldDB" id="A0A6L2JNK5"/>
<gene>
    <name evidence="8" type="ORF">Tci_009212</name>
</gene>
<keyword evidence="3" id="KW-0813">Transport</keyword>
<dbReference type="CDD" id="cd14855">
    <property type="entry name" value="TRAPPC1_MUM2"/>
    <property type="match status" value="1"/>
</dbReference>
<dbReference type="Gene3D" id="3.30.450.70">
    <property type="match status" value="1"/>
</dbReference>
<dbReference type="InterPro" id="IPR007233">
    <property type="entry name" value="TRAPPC"/>
</dbReference>
<dbReference type="SMART" id="SM01399">
    <property type="entry name" value="Sybindin"/>
    <property type="match status" value="1"/>
</dbReference>
<organism evidence="8">
    <name type="scientific">Tanacetum cinerariifolium</name>
    <name type="common">Dalmatian daisy</name>
    <name type="synonym">Chrysanthemum cinerariifolium</name>
    <dbReference type="NCBI Taxonomy" id="118510"/>
    <lineage>
        <taxon>Eukaryota</taxon>
        <taxon>Viridiplantae</taxon>
        <taxon>Streptophyta</taxon>
        <taxon>Embryophyta</taxon>
        <taxon>Tracheophyta</taxon>
        <taxon>Spermatophyta</taxon>
        <taxon>Magnoliopsida</taxon>
        <taxon>eudicotyledons</taxon>
        <taxon>Gunneridae</taxon>
        <taxon>Pentapetalae</taxon>
        <taxon>asterids</taxon>
        <taxon>campanulids</taxon>
        <taxon>Asterales</taxon>
        <taxon>Asteraceae</taxon>
        <taxon>Asteroideae</taxon>
        <taxon>Anthemideae</taxon>
        <taxon>Anthemidinae</taxon>
        <taxon>Tanacetum</taxon>
    </lineage>
</organism>
<sequence>MLPHLCVFFKRGSPTSGGGCGKCNWCSVARISWGGGLPMTLRSKWLYFPWDGESPGGGGKVPHMAHDALATEGIASTVLGMLSEKRFDNSGHLWELIKDEICISSGTLGMALDSLTHLSLKFGRVSFAIRTIFEISVGSLAQALSIPNLFKFFLWRSPQLSMLLKATCRTMPLPCHPTFVGTFYTKLAWAILPGFPFRSSFRVDTCPSMILWAVVLLGFEVPSFTFIDEKNNPSVELRSSASLSRRQHTLASPRVLSHNQAPNFPFRLRGIFLSRRTYVAALHFNQADLIQWDTSSSILPDLWIIDPRYLKDSLVVRSCHKYKYSLLLCGRSQCPRSHLRYSVFSRLTPKPLSSKASFQFSSMLFEPFVDPETSTISEWNRPLRTLDSNQDHKLMFGLLFSLKSLTAKMDPSSAEKGNLGVPQLPGQGCSFHSFRTNTYKLSFMESPSGIKIILVTHPKASDLRESLKYIYNLYVEYVVKNPLYTPGTPIKSDLFNTTLDQYVRGLG</sequence>
<keyword evidence="4" id="KW-0256">Endoplasmic reticulum</keyword>
<dbReference type="EMBL" id="BKCJ010000903">
    <property type="protein sequence ID" value="GEU37234.1"/>
    <property type="molecule type" value="Genomic_DNA"/>
</dbReference>
<dbReference type="GO" id="GO:0005794">
    <property type="term" value="C:Golgi apparatus"/>
    <property type="evidence" value="ECO:0007669"/>
    <property type="project" value="UniProtKB-SubCell"/>
</dbReference>
<comment type="caution">
    <text evidence="8">The sequence shown here is derived from an EMBL/GenBank/DDBJ whole genome shotgun (WGS) entry which is preliminary data.</text>
</comment>
<reference evidence="8" key="1">
    <citation type="journal article" date="2019" name="Sci. Rep.">
        <title>Draft genome of Tanacetum cinerariifolium, the natural source of mosquito coil.</title>
        <authorList>
            <person name="Yamashiro T."/>
            <person name="Shiraishi A."/>
            <person name="Satake H."/>
            <person name="Nakayama K."/>
        </authorList>
    </citation>
    <scope>NUCLEOTIDE SEQUENCE</scope>
</reference>
<evidence type="ECO:0000256" key="1">
    <source>
        <dbReference type="ARBA" id="ARBA00004222"/>
    </source>
</evidence>
<evidence type="ECO:0000313" key="8">
    <source>
        <dbReference type="EMBL" id="GEU37234.1"/>
    </source>
</evidence>
<dbReference type="PANTHER" id="PTHR23249:SF16">
    <property type="entry name" value="TRAFFICKING PROTEIN PARTICLE COMPLEX SUBUNIT 1"/>
    <property type="match status" value="1"/>
</dbReference>
<dbReference type="SUPFAM" id="SSF64356">
    <property type="entry name" value="SNARE-like"/>
    <property type="match status" value="1"/>
</dbReference>
<keyword evidence="5" id="KW-0931">ER-Golgi transport</keyword>
<proteinExistence type="inferred from homology"/>
<comment type="similarity">
    <text evidence="7">Belongs to the TRAPP small subunits family. BET5 subfamily.</text>
</comment>
<evidence type="ECO:0000256" key="4">
    <source>
        <dbReference type="ARBA" id="ARBA00022824"/>
    </source>
</evidence>
<evidence type="ECO:0000256" key="3">
    <source>
        <dbReference type="ARBA" id="ARBA00022448"/>
    </source>
</evidence>
<dbReference type="GO" id="GO:0006888">
    <property type="term" value="P:endoplasmic reticulum to Golgi vesicle-mediated transport"/>
    <property type="evidence" value="ECO:0007669"/>
    <property type="project" value="TreeGrafter"/>
</dbReference>
<evidence type="ECO:0000256" key="2">
    <source>
        <dbReference type="ARBA" id="ARBA00004240"/>
    </source>
</evidence>
<dbReference type="PANTHER" id="PTHR23249">
    <property type="entry name" value="TRAFFICKING PROTEIN PARTICLE COMPLEX SUBUNIT"/>
    <property type="match status" value="1"/>
</dbReference>
<dbReference type="FunFam" id="3.30.450.70:FF:000006">
    <property type="entry name" value="Trafficking particle complex subunit 1"/>
    <property type="match status" value="1"/>
</dbReference>
<evidence type="ECO:0000256" key="5">
    <source>
        <dbReference type="ARBA" id="ARBA00022892"/>
    </source>
</evidence>
<dbReference type="GO" id="GO:0005783">
    <property type="term" value="C:endoplasmic reticulum"/>
    <property type="evidence" value="ECO:0007669"/>
    <property type="project" value="UniProtKB-SubCell"/>
</dbReference>
<evidence type="ECO:0000256" key="7">
    <source>
        <dbReference type="ARBA" id="ARBA00038167"/>
    </source>
</evidence>
<protein>
    <submittedName>
        <fullName evidence="8">Trafficking protein particle complex subunit 1</fullName>
    </submittedName>
</protein>
<evidence type="ECO:0000256" key="6">
    <source>
        <dbReference type="ARBA" id="ARBA00023034"/>
    </source>
</evidence>
<dbReference type="Pfam" id="PF04099">
    <property type="entry name" value="Sybindin"/>
    <property type="match status" value="1"/>
</dbReference>
<keyword evidence="6" id="KW-0333">Golgi apparatus</keyword>
<dbReference type="InterPro" id="IPR011012">
    <property type="entry name" value="Longin-like_dom_sf"/>
</dbReference>
<comment type="subcellular location">
    <subcellularLocation>
        <location evidence="2">Endoplasmic reticulum</location>
    </subcellularLocation>
    <subcellularLocation>
        <location evidence="1">Golgi apparatus</location>
        <location evidence="1">cis-Golgi network</location>
    </subcellularLocation>
</comment>